<evidence type="ECO:0000256" key="1">
    <source>
        <dbReference type="SAM" id="Phobius"/>
    </source>
</evidence>
<evidence type="ECO:0000313" key="3">
    <source>
        <dbReference type="Proteomes" id="UP000030641"/>
    </source>
</evidence>
<sequence length="126" mass="13978">MLRPFLNAEVMMERAAQVFNAIGAQTVAEGLLVPSDRRIMGTATFHQERLVVNRVSVILMSVAFAIIRCLCAVLIFVRSWDVVPRRPASAVDTISICLTSVPFKESLRDSAHLSFSLWESKSKPTS</sequence>
<name>A0A074Y7T0_AURSE</name>
<dbReference type="Proteomes" id="UP000030641">
    <property type="component" value="Unassembled WGS sequence"/>
</dbReference>
<dbReference type="RefSeq" id="XP_013340516.1">
    <property type="nucleotide sequence ID" value="XM_013485062.1"/>
</dbReference>
<dbReference type="AlphaFoldDB" id="A0A074Y7T0"/>
<keyword evidence="1" id="KW-0472">Membrane</keyword>
<dbReference type="HOGENOM" id="CLU_1981232_0_0_1"/>
<dbReference type="EMBL" id="KL584773">
    <property type="protein sequence ID" value="KEQ92024.1"/>
    <property type="molecule type" value="Genomic_DNA"/>
</dbReference>
<gene>
    <name evidence="2" type="ORF">AUEXF2481DRAFT_43425</name>
</gene>
<accession>A0A074Y7T0</accession>
<dbReference type="GeneID" id="25367411"/>
<evidence type="ECO:0000313" key="2">
    <source>
        <dbReference type="EMBL" id="KEQ92024.1"/>
    </source>
</evidence>
<keyword evidence="3" id="KW-1185">Reference proteome</keyword>
<dbReference type="InParanoid" id="A0A074Y7T0"/>
<organism evidence="2 3">
    <name type="scientific">Aureobasidium subglaciale (strain EXF-2481)</name>
    <name type="common">Aureobasidium pullulans var. subglaciale</name>
    <dbReference type="NCBI Taxonomy" id="1043005"/>
    <lineage>
        <taxon>Eukaryota</taxon>
        <taxon>Fungi</taxon>
        <taxon>Dikarya</taxon>
        <taxon>Ascomycota</taxon>
        <taxon>Pezizomycotina</taxon>
        <taxon>Dothideomycetes</taxon>
        <taxon>Dothideomycetidae</taxon>
        <taxon>Dothideales</taxon>
        <taxon>Saccotheciaceae</taxon>
        <taxon>Aureobasidium</taxon>
    </lineage>
</organism>
<protein>
    <submittedName>
        <fullName evidence="2">Uncharacterized protein</fullName>
    </submittedName>
</protein>
<feature type="transmembrane region" description="Helical" evidence="1">
    <location>
        <begin position="55"/>
        <end position="77"/>
    </location>
</feature>
<keyword evidence="1" id="KW-1133">Transmembrane helix</keyword>
<keyword evidence="1" id="KW-0812">Transmembrane</keyword>
<proteinExistence type="predicted"/>
<reference evidence="2 3" key="1">
    <citation type="journal article" date="2014" name="BMC Genomics">
        <title>Genome sequencing of four Aureobasidium pullulans varieties: biotechnological potential, stress tolerance, and description of new species.</title>
        <authorList>
            <person name="Gostin Ar C."/>
            <person name="Ohm R.A."/>
            <person name="Kogej T."/>
            <person name="Sonjak S."/>
            <person name="Turk M."/>
            <person name="Zajc J."/>
            <person name="Zalar P."/>
            <person name="Grube M."/>
            <person name="Sun H."/>
            <person name="Han J."/>
            <person name="Sharma A."/>
            <person name="Chiniquy J."/>
            <person name="Ngan C.Y."/>
            <person name="Lipzen A."/>
            <person name="Barry K."/>
            <person name="Grigoriev I.V."/>
            <person name="Gunde-Cimerman N."/>
        </authorList>
    </citation>
    <scope>NUCLEOTIDE SEQUENCE [LARGE SCALE GENOMIC DNA]</scope>
    <source>
        <strain evidence="2 3">EXF-2481</strain>
    </source>
</reference>